<evidence type="ECO:0000256" key="1">
    <source>
        <dbReference type="SAM" id="MobiDB-lite"/>
    </source>
</evidence>
<proteinExistence type="predicted"/>
<protein>
    <submittedName>
        <fullName evidence="3">Uncharacterized protein</fullName>
    </submittedName>
</protein>
<dbReference type="EMBL" id="CAJMWS010000380">
    <property type="protein sequence ID" value="CAE6439477.1"/>
    <property type="molecule type" value="Genomic_DNA"/>
</dbReference>
<feature type="compositionally biased region" description="Basic and acidic residues" evidence="1">
    <location>
        <begin position="160"/>
        <end position="170"/>
    </location>
</feature>
<feature type="region of interest" description="Disordered" evidence="1">
    <location>
        <begin position="98"/>
        <end position="305"/>
    </location>
</feature>
<feature type="compositionally biased region" description="Pro residues" evidence="1">
    <location>
        <begin position="228"/>
        <end position="238"/>
    </location>
</feature>
<comment type="caution">
    <text evidence="3">The sequence shown here is derived from an EMBL/GenBank/DDBJ whole genome shotgun (WGS) entry which is preliminary data.</text>
</comment>
<evidence type="ECO:0000313" key="3">
    <source>
        <dbReference type="EMBL" id="CAE6439477.1"/>
    </source>
</evidence>
<feature type="signal peptide" evidence="2">
    <location>
        <begin position="1"/>
        <end position="19"/>
    </location>
</feature>
<feature type="compositionally biased region" description="Polar residues" evidence="1">
    <location>
        <begin position="46"/>
        <end position="57"/>
    </location>
</feature>
<evidence type="ECO:0000313" key="4">
    <source>
        <dbReference type="Proteomes" id="UP000663846"/>
    </source>
</evidence>
<reference evidence="3" key="1">
    <citation type="submission" date="2021-01" db="EMBL/GenBank/DDBJ databases">
        <authorList>
            <person name="Kaushik A."/>
        </authorList>
    </citation>
    <scope>NUCLEOTIDE SEQUENCE</scope>
    <source>
        <strain evidence="3">AG1-1C</strain>
    </source>
</reference>
<keyword evidence="2" id="KW-0732">Signal</keyword>
<organism evidence="3 4">
    <name type="scientific">Rhizoctonia solani</name>
    <dbReference type="NCBI Taxonomy" id="456999"/>
    <lineage>
        <taxon>Eukaryota</taxon>
        <taxon>Fungi</taxon>
        <taxon>Dikarya</taxon>
        <taxon>Basidiomycota</taxon>
        <taxon>Agaricomycotina</taxon>
        <taxon>Agaricomycetes</taxon>
        <taxon>Cantharellales</taxon>
        <taxon>Ceratobasidiaceae</taxon>
        <taxon>Rhizoctonia</taxon>
    </lineage>
</organism>
<accession>A0A8H3ATI4</accession>
<feature type="compositionally biased region" description="Pro residues" evidence="1">
    <location>
        <begin position="285"/>
        <end position="296"/>
    </location>
</feature>
<sequence length="305" mass="32652">MYKLTRAFVIAAASSSVLCAPIPKDVGEPIGTGRAADPSAPASRVFGTTQQEPNYQSHPNELCIVPALAKYAGLSQGQDQLNVKQAIQLCSEAKTISVSSTKSKRSVKGPNDVPPVPSPVPESHRDELHPARSVNEHPLNAEVLPKPAHEPLPGATQPHIARDLPPKPKSEPVPAPFTQSNALHPVAARSEFKKPPKVGVQPQQSSKPEPDGLRPREARDLPLHPVSEPQPVPQPPKVPQAIDHHPARSFEGHPPISEAPVQPSPQPEIHPDVPHPVSARSLPNPKAPSHPQPLPATLPRQSQFV</sequence>
<dbReference type="Proteomes" id="UP000663846">
    <property type="component" value="Unassembled WGS sequence"/>
</dbReference>
<name>A0A8H3ATI4_9AGAM</name>
<feature type="compositionally biased region" description="Basic and acidic residues" evidence="1">
    <location>
        <begin position="242"/>
        <end position="251"/>
    </location>
</feature>
<gene>
    <name evidence="3" type="ORF">RDB_LOCUS126902</name>
</gene>
<feature type="chain" id="PRO_5034524832" evidence="2">
    <location>
        <begin position="20"/>
        <end position="305"/>
    </location>
</feature>
<feature type="region of interest" description="Disordered" evidence="1">
    <location>
        <begin position="34"/>
        <end position="57"/>
    </location>
</feature>
<feature type="compositionally biased region" description="Basic and acidic residues" evidence="1">
    <location>
        <begin position="208"/>
        <end position="222"/>
    </location>
</feature>
<evidence type="ECO:0000256" key="2">
    <source>
        <dbReference type="SAM" id="SignalP"/>
    </source>
</evidence>
<dbReference type="AlphaFoldDB" id="A0A8H3ATI4"/>